<evidence type="ECO:0000313" key="3">
    <source>
        <dbReference type="Proteomes" id="UP001602058"/>
    </source>
</evidence>
<evidence type="ECO:0000256" key="1">
    <source>
        <dbReference type="SAM" id="Phobius"/>
    </source>
</evidence>
<keyword evidence="1" id="KW-0812">Transmembrane</keyword>
<keyword evidence="1" id="KW-1133">Transmembrane helix</keyword>
<keyword evidence="3" id="KW-1185">Reference proteome</keyword>
<proteinExistence type="predicted"/>
<feature type="transmembrane region" description="Helical" evidence="1">
    <location>
        <begin position="121"/>
        <end position="143"/>
    </location>
</feature>
<feature type="transmembrane region" description="Helical" evidence="1">
    <location>
        <begin position="65"/>
        <end position="84"/>
    </location>
</feature>
<name>A0ABW6UBF1_9ACTN</name>
<dbReference type="Proteomes" id="UP001602058">
    <property type="component" value="Unassembled WGS sequence"/>
</dbReference>
<dbReference type="RefSeq" id="WP_387883718.1">
    <property type="nucleotide sequence ID" value="NZ_JBIAWJ010000002.1"/>
</dbReference>
<gene>
    <name evidence="2" type="ORF">ACFY1D_04780</name>
</gene>
<accession>A0ABW6UBF1</accession>
<protein>
    <recommendedName>
        <fullName evidence="4">Integral membrane protein</fullName>
    </recommendedName>
</protein>
<feature type="transmembrane region" description="Helical" evidence="1">
    <location>
        <begin position="33"/>
        <end position="53"/>
    </location>
</feature>
<sequence>MHVWRMAATGLAVSVLVPSLVHATRRSALWRRLALPWSICFPGFVLLHAAAVLTHIRPAAVPAPVWAEAALVGAAVWFWLPVLGVRHRLTDPGRCAYLFLAGPVLDLPAVLLIATGDSAGGLAMIVSMLPIGLLATVVTWRWITAEEPQARARAAHP</sequence>
<evidence type="ECO:0000313" key="2">
    <source>
        <dbReference type="EMBL" id="MFF4520761.1"/>
    </source>
</evidence>
<feature type="transmembrane region" description="Helical" evidence="1">
    <location>
        <begin position="96"/>
        <end position="114"/>
    </location>
</feature>
<organism evidence="2 3">
    <name type="scientific">Streptomyces bluensis</name>
    <dbReference type="NCBI Taxonomy" id="33897"/>
    <lineage>
        <taxon>Bacteria</taxon>
        <taxon>Bacillati</taxon>
        <taxon>Actinomycetota</taxon>
        <taxon>Actinomycetes</taxon>
        <taxon>Kitasatosporales</taxon>
        <taxon>Streptomycetaceae</taxon>
        <taxon>Streptomyces</taxon>
    </lineage>
</organism>
<dbReference type="EMBL" id="JBIAWJ010000002">
    <property type="protein sequence ID" value="MFF4520761.1"/>
    <property type="molecule type" value="Genomic_DNA"/>
</dbReference>
<evidence type="ECO:0008006" key="4">
    <source>
        <dbReference type="Google" id="ProtNLM"/>
    </source>
</evidence>
<keyword evidence="1" id="KW-0472">Membrane</keyword>
<comment type="caution">
    <text evidence="2">The sequence shown here is derived from an EMBL/GenBank/DDBJ whole genome shotgun (WGS) entry which is preliminary data.</text>
</comment>
<reference evidence="2 3" key="1">
    <citation type="submission" date="2024-10" db="EMBL/GenBank/DDBJ databases">
        <title>The Natural Products Discovery Center: Release of the First 8490 Sequenced Strains for Exploring Actinobacteria Biosynthetic Diversity.</title>
        <authorList>
            <person name="Kalkreuter E."/>
            <person name="Kautsar S.A."/>
            <person name="Yang D."/>
            <person name="Bader C.D."/>
            <person name="Teijaro C.N."/>
            <person name="Fluegel L."/>
            <person name="Davis C.M."/>
            <person name="Simpson J.R."/>
            <person name="Lauterbach L."/>
            <person name="Steele A.D."/>
            <person name="Gui C."/>
            <person name="Meng S."/>
            <person name="Li G."/>
            <person name="Viehrig K."/>
            <person name="Ye F."/>
            <person name="Su P."/>
            <person name="Kiefer A.F."/>
            <person name="Nichols A."/>
            <person name="Cepeda A.J."/>
            <person name="Yan W."/>
            <person name="Fan B."/>
            <person name="Jiang Y."/>
            <person name="Adhikari A."/>
            <person name="Zheng C.-J."/>
            <person name="Schuster L."/>
            <person name="Cowan T.M."/>
            <person name="Smanski M.J."/>
            <person name="Chevrette M.G."/>
            <person name="De Carvalho L.P.S."/>
            <person name="Shen B."/>
        </authorList>
    </citation>
    <scope>NUCLEOTIDE SEQUENCE [LARGE SCALE GENOMIC DNA]</scope>
    <source>
        <strain evidence="2 3">NPDC001390</strain>
    </source>
</reference>